<sequence>MTTTTLTKSAGIALLPHTQCATATVTIGSPVDVSTKLGPATAFIKMGRTIATALTNQVRFRIEGSPKTSGNDEWVPIYEWQSLNGTTAASKTTLNDAACDAGDTSFTLTSGTGFTAGDVIYLRETGTPANSEWCRGKSTSTNTVTIEEALTRGHTNGIDVTDLAEIFSIPIDLSGQVRVRLVVDTASAASGQTVDCIAWMVTADSASTA</sequence>
<dbReference type="Proteomes" id="UP000019812">
    <property type="component" value="Unassembled WGS sequence"/>
</dbReference>
<reference evidence="1 2" key="1">
    <citation type="submission" date="2014-07" db="EMBL/GenBank/DDBJ databases">
        <title>Expanding our view of genomic diversity in Candidatus Accumulibacter clades.</title>
        <authorList>
            <person name="Skennerton C.T."/>
            <person name="Barr J.J."/>
            <person name="Slater F.R."/>
            <person name="Bond P.L."/>
            <person name="Tyson G.W."/>
        </authorList>
    </citation>
    <scope>NUCLEOTIDE SEQUENCE [LARGE SCALE GENOMIC DNA]</scope>
    <source>
        <strain evidence="2">SK-01</strain>
    </source>
</reference>
<evidence type="ECO:0000313" key="2">
    <source>
        <dbReference type="Proteomes" id="UP000019812"/>
    </source>
</evidence>
<dbReference type="EMBL" id="JDSS02000019">
    <property type="protein sequence ID" value="KFB68855.1"/>
    <property type="molecule type" value="Genomic_DNA"/>
</dbReference>
<accession>A0A084Y2B1</accession>
<dbReference type="AlphaFoldDB" id="A0A084Y2B1"/>
<comment type="caution">
    <text evidence="1">The sequence shown here is derived from an EMBL/GenBank/DDBJ whole genome shotgun (WGS) entry which is preliminary data.</text>
</comment>
<gene>
    <name evidence="1" type="ORF">CAPSK01_001710</name>
</gene>
<name>A0A084Y2B1_9PROT</name>
<protein>
    <submittedName>
        <fullName evidence="1">Uncharacterized protein</fullName>
    </submittedName>
</protein>
<organism evidence="1 2">
    <name type="scientific">Candidatus Accumulibacter vicinus</name>
    <dbReference type="NCBI Taxonomy" id="2954382"/>
    <lineage>
        <taxon>Bacteria</taxon>
        <taxon>Pseudomonadati</taxon>
        <taxon>Pseudomonadota</taxon>
        <taxon>Betaproteobacteria</taxon>
        <taxon>Candidatus Accumulibacter</taxon>
    </lineage>
</organism>
<dbReference type="STRING" id="1457154.CAPSK01_001710"/>
<proteinExistence type="predicted"/>
<dbReference type="RefSeq" id="WP_034924656.1">
    <property type="nucleotide sequence ID" value="NZ_JDSS02000019.1"/>
</dbReference>
<evidence type="ECO:0000313" key="1">
    <source>
        <dbReference type="EMBL" id="KFB68855.1"/>
    </source>
</evidence>